<protein>
    <submittedName>
        <fullName evidence="2">Uncharacterized protein</fullName>
    </submittedName>
</protein>
<proteinExistence type="predicted"/>
<feature type="region of interest" description="Disordered" evidence="1">
    <location>
        <begin position="102"/>
        <end position="154"/>
    </location>
</feature>
<name>A0AA88DPS4_FICCA</name>
<comment type="caution">
    <text evidence="2">The sequence shown here is derived from an EMBL/GenBank/DDBJ whole genome shotgun (WGS) entry which is preliminary data.</text>
</comment>
<sequence length="154" mass="17407">MIKAAEPLDLPPKGLYLFIPPFFPYFFAWSHQNTQKESEMHSQGKGVNLPFHRQGLVALIVGKYEKATLKARYKILKEYKQGLLIDANVVEEIKLYDESLTEAETSTSAPRMTVEPPSLVVPSITNELNPSVFKPRTIDEPKDDPPDIEKAAEH</sequence>
<dbReference type="EMBL" id="BTGU01000086">
    <property type="protein sequence ID" value="GMN59291.1"/>
    <property type="molecule type" value="Genomic_DNA"/>
</dbReference>
<dbReference type="AlphaFoldDB" id="A0AA88DPS4"/>
<gene>
    <name evidence="2" type="ORF">TIFTF001_028387</name>
</gene>
<dbReference type="Proteomes" id="UP001187192">
    <property type="component" value="Unassembled WGS sequence"/>
</dbReference>
<organism evidence="2 3">
    <name type="scientific">Ficus carica</name>
    <name type="common">Common fig</name>
    <dbReference type="NCBI Taxonomy" id="3494"/>
    <lineage>
        <taxon>Eukaryota</taxon>
        <taxon>Viridiplantae</taxon>
        <taxon>Streptophyta</taxon>
        <taxon>Embryophyta</taxon>
        <taxon>Tracheophyta</taxon>
        <taxon>Spermatophyta</taxon>
        <taxon>Magnoliopsida</taxon>
        <taxon>eudicotyledons</taxon>
        <taxon>Gunneridae</taxon>
        <taxon>Pentapetalae</taxon>
        <taxon>rosids</taxon>
        <taxon>fabids</taxon>
        <taxon>Rosales</taxon>
        <taxon>Moraceae</taxon>
        <taxon>Ficeae</taxon>
        <taxon>Ficus</taxon>
    </lineage>
</organism>
<evidence type="ECO:0000313" key="3">
    <source>
        <dbReference type="Proteomes" id="UP001187192"/>
    </source>
</evidence>
<reference evidence="2" key="1">
    <citation type="submission" date="2023-07" db="EMBL/GenBank/DDBJ databases">
        <title>draft genome sequence of fig (Ficus carica).</title>
        <authorList>
            <person name="Takahashi T."/>
            <person name="Nishimura K."/>
        </authorList>
    </citation>
    <scope>NUCLEOTIDE SEQUENCE</scope>
</reference>
<feature type="compositionally biased region" description="Basic and acidic residues" evidence="1">
    <location>
        <begin position="136"/>
        <end position="154"/>
    </location>
</feature>
<accession>A0AA88DPS4</accession>
<evidence type="ECO:0000313" key="2">
    <source>
        <dbReference type="EMBL" id="GMN59291.1"/>
    </source>
</evidence>
<evidence type="ECO:0000256" key="1">
    <source>
        <dbReference type="SAM" id="MobiDB-lite"/>
    </source>
</evidence>
<keyword evidence="3" id="KW-1185">Reference proteome</keyword>